<evidence type="ECO:0000313" key="3">
    <source>
        <dbReference type="Proteomes" id="UP000001971"/>
    </source>
</evidence>
<dbReference type="Gene3D" id="3.30.420.10">
    <property type="entry name" value="Ribonuclease H-like superfamily/Ribonuclease H"/>
    <property type="match status" value="1"/>
</dbReference>
<gene>
    <name evidence="2" type="ordered locus">YPA_1097</name>
</gene>
<evidence type="ECO:0000313" key="2">
    <source>
        <dbReference type="EMBL" id="ABG13064.1"/>
    </source>
</evidence>
<dbReference type="EMBL" id="CP000308">
    <property type="protein sequence ID" value="ABG13064.1"/>
    <property type="molecule type" value="Genomic_DNA"/>
</dbReference>
<dbReference type="HOGENOM" id="CLU_056788_15_5_6"/>
<organism evidence="2 3">
    <name type="scientific">Yersinia pestis bv. Antiqua (strain Antiqua)</name>
    <dbReference type="NCBI Taxonomy" id="360102"/>
    <lineage>
        <taxon>Bacteria</taxon>
        <taxon>Pseudomonadati</taxon>
        <taxon>Pseudomonadota</taxon>
        <taxon>Gammaproteobacteria</taxon>
        <taxon>Enterobacterales</taxon>
        <taxon>Yersiniaceae</taxon>
        <taxon>Yersinia</taxon>
    </lineage>
</organism>
<name>A0A0E1NRS6_YERPA</name>
<feature type="domain" description="Tc1-like transposase DDE" evidence="1">
    <location>
        <begin position="2"/>
        <end position="71"/>
    </location>
</feature>
<dbReference type="InterPro" id="IPR036397">
    <property type="entry name" value="RNaseH_sf"/>
</dbReference>
<protein>
    <submittedName>
        <fullName evidence="2">Transposase</fullName>
    </submittedName>
</protein>
<dbReference type="AlphaFoldDB" id="A0A0E1NRS6"/>
<sequence>MLEKLRPTCRRAEIITLILEDYVIHKSRKVEDWLQENPKVKLLFLPTYSPWLNKIGLLWLSLYETITRNHQCRYMWQ</sequence>
<evidence type="ECO:0000259" key="1">
    <source>
        <dbReference type="Pfam" id="PF13358"/>
    </source>
</evidence>
<dbReference type="Proteomes" id="UP000001971">
    <property type="component" value="Chromosome"/>
</dbReference>
<accession>A0A0E1NRS6</accession>
<dbReference type="Pfam" id="PF13358">
    <property type="entry name" value="DDE_3"/>
    <property type="match status" value="1"/>
</dbReference>
<dbReference type="KEGG" id="ypa:YPA_1097"/>
<proteinExistence type="predicted"/>
<reference evidence="2 3" key="1">
    <citation type="journal article" date="2006" name="J. Bacteriol.">
        <title>Complete genome sequence of Yersinia pestis strains Antiqua and Nepal516: evidence of gene reduction in an emerging pathogen.</title>
        <authorList>
            <person name="Chain P.S."/>
            <person name="Hu P."/>
            <person name="Malfatti S.A."/>
            <person name="Radnedge L."/>
            <person name="Larimer F."/>
            <person name="Vergez L.M."/>
            <person name="Worsham P."/>
            <person name="Chu M.C."/>
            <person name="Andersen G.L."/>
        </authorList>
    </citation>
    <scope>NUCLEOTIDE SEQUENCE [LARGE SCALE GENOMIC DNA]</scope>
    <source>
        <strain evidence="2 3">Antiqua</strain>
    </source>
</reference>
<dbReference type="InterPro" id="IPR038717">
    <property type="entry name" value="Tc1-like_DDE_dom"/>
</dbReference>
<dbReference type="PATRIC" id="fig|360102.15.peg.4171"/>
<dbReference type="GO" id="GO:0003676">
    <property type="term" value="F:nucleic acid binding"/>
    <property type="evidence" value="ECO:0007669"/>
    <property type="project" value="InterPro"/>
</dbReference>